<accession>A0A6J7GNK9</accession>
<evidence type="ECO:0000256" key="2">
    <source>
        <dbReference type="SAM" id="Phobius"/>
    </source>
</evidence>
<feature type="compositionally biased region" description="Low complexity" evidence="1">
    <location>
        <begin position="44"/>
        <end position="60"/>
    </location>
</feature>
<dbReference type="EMBL" id="CAFBMK010000049">
    <property type="protein sequence ID" value="CAB4909502.1"/>
    <property type="molecule type" value="Genomic_DNA"/>
</dbReference>
<keyword evidence="2" id="KW-1133">Transmembrane helix</keyword>
<evidence type="ECO:0000256" key="1">
    <source>
        <dbReference type="SAM" id="MobiDB-lite"/>
    </source>
</evidence>
<protein>
    <submittedName>
        <fullName evidence="3">Unannotated protein</fullName>
    </submittedName>
</protein>
<keyword evidence="2" id="KW-0812">Transmembrane</keyword>
<sequence length="344" mass="35632">MRTVPDDGPGVSTDGGGRPPHDDDEEPVGPGDEEPRRDGDEDPFAFGADAADAGTPGADGRPQRDGDGDPFAFAPDPEDGGPTGDADGPAGGRRPRRRPAADVAADAEAERLERVRLTAEEASERARSIGVRWLAVALIAFVVIIGVTTIAGGRDEQGGDVAAGETLPPFAAPLVSQPRLENEDVNLARRDGQGEAGNTAACSIRNRSVVTSCALLERGPLVLVLFSRGIDACVGAVDLLDAARARYPGLGTLAVSLLGRHDSTGQTARDRRWTLPVVYDRDGALASVLGAPACPLVLFVRPDGTVQQRIIGGLDRAELDRGIRDLLTPPAGTTTAVDGAPAGR</sequence>
<proteinExistence type="predicted"/>
<evidence type="ECO:0000313" key="3">
    <source>
        <dbReference type="EMBL" id="CAB4909502.1"/>
    </source>
</evidence>
<keyword evidence="2" id="KW-0472">Membrane</keyword>
<dbReference type="AlphaFoldDB" id="A0A6J7GNK9"/>
<dbReference type="SUPFAM" id="SSF52833">
    <property type="entry name" value="Thioredoxin-like"/>
    <property type="match status" value="1"/>
</dbReference>
<dbReference type="Gene3D" id="3.40.30.10">
    <property type="entry name" value="Glutaredoxin"/>
    <property type="match status" value="1"/>
</dbReference>
<feature type="transmembrane region" description="Helical" evidence="2">
    <location>
        <begin position="133"/>
        <end position="153"/>
    </location>
</feature>
<dbReference type="InterPro" id="IPR036249">
    <property type="entry name" value="Thioredoxin-like_sf"/>
</dbReference>
<organism evidence="3">
    <name type="scientific">freshwater metagenome</name>
    <dbReference type="NCBI Taxonomy" id="449393"/>
    <lineage>
        <taxon>unclassified sequences</taxon>
        <taxon>metagenomes</taxon>
        <taxon>ecological metagenomes</taxon>
    </lineage>
</organism>
<reference evidence="3" key="1">
    <citation type="submission" date="2020-05" db="EMBL/GenBank/DDBJ databases">
        <authorList>
            <person name="Chiriac C."/>
            <person name="Salcher M."/>
            <person name="Ghai R."/>
            <person name="Kavagutti S V."/>
        </authorList>
    </citation>
    <scope>NUCLEOTIDE SEQUENCE</scope>
</reference>
<gene>
    <name evidence="3" type="ORF">UFOPK3564_01131</name>
</gene>
<name>A0A6J7GNK9_9ZZZZ</name>
<feature type="region of interest" description="Disordered" evidence="1">
    <location>
        <begin position="1"/>
        <end position="106"/>
    </location>
</feature>